<dbReference type="Proteomes" id="UP000434172">
    <property type="component" value="Unassembled WGS sequence"/>
</dbReference>
<proteinExistence type="predicted"/>
<sequence length="92" mass="10113">SLIPGPAARIPVWEPGQTFFAGIVETNRLPDLAFATGFLYQARGLTEARECVAAMLAGEGVSVVLAHFGGCWMLSRIESEGWLRLQIFRAYR</sequence>
<feature type="non-terminal residue" evidence="1">
    <location>
        <position position="1"/>
    </location>
</feature>
<evidence type="ECO:0000313" key="1">
    <source>
        <dbReference type="EMBL" id="KAF0331488.1"/>
    </source>
</evidence>
<accession>A0A8H3WUS3</accession>
<comment type="caution">
    <text evidence="1">The sequence shown here is derived from an EMBL/GenBank/DDBJ whole genome shotgun (WGS) entry which is preliminary data.</text>
</comment>
<evidence type="ECO:0000313" key="2">
    <source>
        <dbReference type="Proteomes" id="UP000434172"/>
    </source>
</evidence>
<protein>
    <submittedName>
        <fullName evidence="1">Uncharacterized protein</fullName>
    </submittedName>
</protein>
<keyword evidence="2" id="KW-1185">Reference proteome</keyword>
<gene>
    <name evidence="1" type="ORF">GQ607_001234</name>
</gene>
<organism evidence="1 2">
    <name type="scientific">Colletotrichum asianum</name>
    <dbReference type="NCBI Taxonomy" id="702518"/>
    <lineage>
        <taxon>Eukaryota</taxon>
        <taxon>Fungi</taxon>
        <taxon>Dikarya</taxon>
        <taxon>Ascomycota</taxon>
        <taxon>Pezizomycotina</taxon>
        <taxon>Sordariomycetes</taxon>
        <taxon>Hypocreomycetidae</taxon>
        <taxon>Glomerellales</taxon>
        <taxon>Glomerellaceae</taxon>
        <taxon>Colletotrichum</taxon>
        <taxon>Colletotrichum gloeosporioides species complex</taxon>
    </lineage>
</organism>
<reference evidence="1 2" key="1">
    <citation type="submission" date="2019-12" db="EMBL/GenBank/DDBJ databases">
        <title>A genome sequence resource for the geographically widespread anthracnose pathogen Colletotrichum asianum.</title>
        <authorList>
            <person name="Meng Y."/>
        </authorList>
    </citation>
    <scope>NUCLEOTIDE SEQUENCE [LARGE SCALE GENOMIC DNA]</scope>
    <source>
        <strain evidence="1 2">ICMP 18580</strain>
    </source>
</reference>
<name>A0A8H3WUS3_9PEZI</name>
<dbReference type="AlphaFoldDB" id="A0A8H3WUS3"/>
<dbReference type="EMBL" id="WOWK01000003">
    <property type="protein sequence ID" value="KAF0331488.1"/>
    <property type="molecule type" value="Genomic_DNA"/>
</dbReference>